<protein>
    <submittedName>
        <fullName evidence="1 2">Uncharacterized protein</fullName>
    </submittedName>
</protein>
<keyword evidence="3" id="KW-1185">Reference proteome</keyword>
<gene>
    <name evidence="1" type="ORF">BRADI_5g22839v3</name>
</gene>
<reference evidence="1" key="2">
    <citation type="submission" date="2017-06" db="EMBL/GenBank/DDBJ databases">
        <title>WGS assembly of Brachypodium distachyon.</title>
        <authorList>
            <consortium name="The International Brachypodium Initiative"/>
            <person name="Lucas S."/>
            <person name="Harmon-Smith M."/>
            <person name="Lail K."/>
            <person name="Tice H."/>
            <person name="Grimwood J."/>
            <person name="Bruce D."/>
            <person name="Barry K."/>
            <person name="Shu S."/>
            <person name="Lindquist E."/>
            <person name="Wang M."/>
            <person name="Pitluck S."/>
            <person name="Vogel J.P."/>
            <person name="Garvin D.F."/>
            <person name="Mockler T.C."/>
            <person name="Schmutz J."/>
            <person name="Rokhsar D."/>
            <person name="Bevan M.W."/>
        </authorList>
    </citation>
    <scope>NUCLEOTIDE SEQUENCE</scope>
    <source>
        <strain evidence="1">Bd21</strain>
    </source>
</reference>
<organism evidence="1">
    <name type="scientific">Brachypodium distachyon</name>
    <name type="common">Purple false brome</name>
    <name type="synonym">Trachynia distachya</name>
    <dbReference type="NCBI Taxonomy" id="15368"/>
    <lineage>
        <taxon>Eukaryota</taxon>
        <taxon>Viridiplantae</taxon>
        <taxon>Streptophyta</taxon>
        <taxon>Embryophyta</taxon>
        <taxon>Tracheophyta</taxon>
        <taxon>Spermatophyta</taxon>
        <taxon>Magnoliopsida</taxon>
        <taxon>Liliopsida</taxon>
        <taxon>Poales</taxon>
        <taxon>Poaceae</taxon>
        <taxon>BOP clade</taxon>
        <taxon>Pooideae</taxon>
        <taxon>Stipodae</taxon>
        <taxon>Brachypodieae</taxon>
        <taxon>Brachypodium</taxon>
    </lineage>
</organism>
<name>A0A0Q3P742_BRADI</name>
<dbReference type="AlphaFoldDB" id="A0A0Q3P742"/>
<accession>A0A0Q3P742</accession>
<reference evidence="1 2" key="1">
    <citation type="journal article" date="2010" name="Nature">
        <title>Genome sequencing and analysis of the model grass Brachypodium distachyon.</title>
        <authorList>
            <consortium name="International Brachypodium Initiative"/>
        </authorList>
    </citation>
    <scope>NUCLEOTIDE SEQUENCE [LARGE SCALE GENOMIC DNA]</scope>
    <source>
        <strain evidence="1 2">Bd21</strain>
    </source>
</reference>
<sequence length="55" mass="6574">MNTCLQSLYARFQVFCKHVGKLNQKTCGKIWSITYCDLRPLFFSRWKSQQGRSLR</sequence>
<dbReference type="Proteomes" id="UP000008810">
    <property type="component" value="Chromosome 5"/>
</dbReference>
<evidence type="ECO:0000313" key="3">
    <source>
        <dbReference type="Proteomes" id="UP000008810"/>
    </source>
</evidence>
<dbReference type="EMBL" id="CM000884">
    <property type="protein sequence ID" value="KQJ84801.2"/>
    <property type="molecule type" value="Genomic_DNA"/>
</dbReference>
<evidence type="ECO:0000313" key="2">
    <source>
        <dbReference type="EnsemblPlants" id="KQJ84801"/>
    </source>
</evidence>
<reference evidence="2" key="3">
    <citation type="submission" date="2018-08" db="UniProtKB">
        <authorList>
            <consortium name="EnsemblPlants"/>
        </authorList>
    </citation>
    <scope>IDENTIFICATION</scope>
    <source>
        <strain evidence="2">cv. Bd21</strain>
    </source>
</reference>
<evidence type="ECO:0000313" key="1">
    <source>
        <dbReference type="EMBL" id="KQJ84801.2"/>
    </source>
</evidence>
<dbReference type="InParanoid" id="A0A0Q3P742"/>
<dbReference type="EnsemblPlants" id="KQJ84801">
    <property type="protein sequence ID" value="KQJ84801"/>
    <property type="gene ID" value="BRADI_5g22839v3"/>
</dbReference>
<dbReference type="Gramene" id="KQJ84801">
    <property type="protein sequence ID" value="KQJ84801"/>
    <property type="gene ID" value="BRADI_5g22839v3"/>
</dbReference>
<proteinExistence type="predicted"/>